<feature type="compositionally biased region" description="Pro residues" evidence="1">
    <location>
        <begin position="104"/>
        <end position="114"/>
    </location>
</feature>
<organism evidence="2 3">
    <name type="scientific">Terfezia boudieri ATCC MYA-4762</name>
    <dbReference type="NCBI Taxonomy" id="1051890"/>
    <lineage>
        <taxon>Eukaryota</taxon>
        <taxon>Fungi</taxon>
        <taxon>Dikarya</taxon>
        <taxon>Ascomycota</taxon>
        <taxon>Pezizomycotina</taxon>
        <taxon>Pezizomycetes</taxon>
        <taxon>Pezizales</taxon>
        <taxon>Pezizaceae</taxon>
        <taxon>Terfezia</taxon>
    </lineage>
</organism>
<proteinExistence type="predicted"/>
<dbReference type="Proteomes" id="UP000267821">
    <property type="component" value="Unassembled WGS sequence"/>
</dbReference>
<dbReference type="EMBL" id="ML121558">
    <property type="protein sequence ID" value="RPB21623.1"/>
    <property type="molecule type" value="Genomic_DNA"/>
</dbReference>
<feature type="region of interest" description="Disordered" evidence="1">
    <location>
        <begin position="79"/>
        <end position="121"/>
    </location>
</feature>
<evidence type="ECO:0000313" key="3">
    <source>
        <dbReference type="Proteomes" id="UP000267821"/>
    </source>
</evidence>
<name>A0A3N4LFF5_9PEZI</name>
<evidence type="ECO:0000256" key="1">
    <source>
        <dbReference type="SAM" id="MobiDB-lite"/>
    </source>
</evidence>
<gene>
    <name evidence="2" type="ORF">L211DRAFT_424393</name>
</gene>
<reference evidence="2 3" key="1">
    <citation type="journal article" date="2018" name="Nat. Ecol. Evol.">
        <title>Pezizomycetes genomes reveal the molecular basis of ectomycorrhizal truffle lifestyle.</title>
        <authorList>
            <person name="Murat C."/>
            <person name="Payen T."/>
            <person name="Noel B."/>
            <person name="Kuo A."/>
            <person name="Morin E."/>
            <person name="Chen J."/>
            <person name="Kohler A."/>
            <person name="Krizsan K."/>
            <person name="Balestrini R."/>
            <person name="Da Silva C."/>
            <person name="Montanini B."/>
            <person name="Hainaut M."/>
            <person name="Levati E."/>
            <person name="Barry K.W."/>
            <person name="Belfiori B."/>
            <person name="Cichocki N."/>
            <person name="Clum A."/>
            <person name="Dockter R.B."/>
            <person name="Fauchery L."/>
            <person name="Guy J."/>
            <person name="Iotti M."/>
            <person name="Le Tacon F."/>
            <person name="Lindquist E.A."/>
            <person name="Lipzen A."/>
            <person name="Malagnac F."/>
            <person name="Mello A."/>
            <person name="Molinier V."/>
            <person name="Miyauchi S."/>
            <person name="Poulain J."/>
            <person name="Riccioni C."/>
            <person name="Rubini A."/>
            <person name="Sitrit Y."/>
            <person name="Splivallo R."/>
            <person name="Traeger S."/>
            <person name="Wang M."/>
            <person name="Zifcakova L."/>
            <person name="Wipf D."/>
            <person name="Zambonelli A."/>
            <person name="Paolocci F."/>
            <person name="Nowrousian M."/>
            <person name="Ottonello S."/>
            <person name="Baldrian P."/>
            <person name="Spatafora J.W."/>
            <person name="Henrissat B."/>
            <person name="Nagy L.G."/>
            <person name="Aury J.M."/>
            <person name="Wincker P."/>
            <person name="Grigoriev I.V."/>
            <person name="Bonfante P."/>
            <person name="Martin F.M."/>
        </authorList>
    </citation>
    <scope>NUCLEOTIDE SEQUENCE [LARGE SCALE GENOMIC DNA]</scope>
    <source>
        <strain evidence="2 3">ATCC MYA-4762</strain>
    </source>
</reference>
<accession>A0A3N4LFF5</accession>
<protein>
    <submittedName>
        <fullName evidence="2">Uncharacterized protein</fullName>
    </submittedName>
</protein>
<dbReference type="InParanoid" id="A0A3N4LFF5"/>
<sequence length="121" mass="13059">MLCGSCLRAAASRASHSIPAHLTRRCRIEEPAAASRLRFSAALRPQPLTAQSLNTPVAPPIIKRSRSGAHVLTTSNAVSHFSFSPLPPPPSPLHTHTPHTHNPNPNPRLPPPQPRCVSKRT</sequence>
<evidence type="ECO:0000313" key="2">
    <source>
        <dbReference type="EMBL" id="RPB21623.1"/>
    </source>
</evidence>
<dbReference type="AlphaFoldDB" id="A0A3N4LFF5"/>
<keyword evidence="3" id="KW-1185">Reference proteome</keyword>